<dbReference type="Proteomes" id="UP000514462">
    <property type="component" value="Chromosome"/>
</dbReference>
<organism evidence="2 3">
    <name type="scientific">Klebsiella aerogenes</name>
    <name type="common">Enterobacter aerogenes</name>
    <dbReference type="NCBI Taxonomy" id="548"/>
    <lineage>
        <taxon>Bacteria</taxon>
        <taxon>Pseudomonadati</taxon>
        <taxon>Pseudomonadota</taxon>
        <taxon>Gammaproteobacteria</taxon>
        <taxon>Enterobacterales</taxon>
        <taxon>Enterobacteriaceae</taxon>
        <taxon>Klebsiella/Raoultella group</taxon>
        <taxon>Klebsiella</taxon>
    </lineage>
</organism>
<feature type="domain" description="DNA utilization protein HofO C-terminal" evidence="1">
    <location>
        <begin position="74"/>
        <end position="143"/>
    </location>
</feature>
<dbReference type="InterPro" id="IPR057522">
    <property type="entry name" value="HofO_C"/>
</dbReference>
<dbReference type="RefSeq" id="WP_045375868.1">
    <property type="nucleotide sequence ID" value="NZ_CP055904.1"/>
</dbReference>
<reference evidence="3" key="1">
    <citation type="submission" date="2020-06" db="EMBL/GenBank/DDBJ databases">
        <title>REHAB project genomes.</title>
        <authorList>
            <person name="Shaw L.P."/>
        </authorList>
    </citation>
    <scope>NUCLEOTIDE SEQUENCE [LARGE SCALE GENOMIC DNA]</scope>
    <source>
        <strain evidence="3">RHBSTW-00938</strain>
    </source>
</reference>
<gene>
    <name evidence="2" type="ORF">HV331_12330</name>
</gene>
<protein>
    <recommendedName>
        <fullName evidence="1">DNA utilization protein HofO C-terminal domain-containing protein</fullName>
    </recommendedName>
</protein>
<evidence type="ECO:0000313" key="2">
    <source>
        <dbReference type="EMBL" id="QMR40219.1"/>
    </source>
</evidence>
<sequence length="145" mass="15844">MRLAIEHLLALRGWSLALLFGAVLAAAMCLAFSLAAVSVSQPAPAPLKAQWRRVLPLRATLQQRVVRSWTARRFSPLEPPVAGVTLQTWQPRGRGGEMRAAVDWQAVPPLFAWLADCGVHPGAFSLNDEKGALQLSLQLERDDEA</sequence>
<evidence type="ECO:0000313" key="3">
    <source>
        <dbReference type="Proteomes" id="UP000514462"/>
    </source>
</evidence>
<dbReference type="Pfam" id="PF25319">
    <property type="entry name" value="HofO"/>
    <property type="match status" value="1"/>
</dbReference>
<evidence type="ECO:0000259" key="1">
    <source>
        <dbReference type="Pfam" id="PF25319"/>
    </source>
</evidence>
<accession>A0AAP9U599</accession>
<dbReference type="EMBL" id="CP055904">
    <property type="protein sequence ID" value="QMR40219.1"/>
    <property type="molecule type" value="Genomic_DNA"/>
</dbReference>
<name>A0AAP9U599_KLEAE</name>
<dbReference type="AlphaFoldDB" id="A0AAP9U599"/>
<proteinExistence type="predicted"/>